<feature type="compositionally biased region" description="Basic residues" evidence="2">
    <location>
        <begin position="587"/>
        <end position="601"/>
    </location>
</feature>
<comment type="caution">
    <text evidence="4">The sequence shown here is derived from an EMBL/GenBank/DDBJ whole genome shotgun (WGS) entry which is preliminary data.</text>
</comment>
<dbReference type="InterPro" id="IPR004875">
    <property type="entry name" value="DDE_SF_endonuclease_dom"/>
</dbReference>
<dbReference type="PANTHER" id="PTHR19303:SF74">
    <property type="entry name" value="POGO TRANSPOSABLE ELEMENT WITH KRAB DOMAIN"/>
    <property type="match status" value="1"/>
</dbReference>
<dbReference type="EMBL" id="JAJSOF020000001">
    <property type="protein sequence ID" value="KAJ4451842.1"/>
    <property type="molecule type" value="Genomic_DNA"/>
</dbReference>
<feature type="compositionally biased region" description="Basic and acidic residues" evidence="2">
    <location>
        <begin position="558"/>
        <end position="586"/>
    </location>
</feature>
<evidence type="ECO:0000313" key="5">
    <source>
        <dbReference type="Proteomes" id="UP001148838"/>
    </source>
</evidence>
<dbReference type="Gene3D" id="3.30.420.10">
    <property type="entry name" value="Ribonuclease H-like superfamily/Ribonuclease H"/>
    <property type="match status" value="1"/>
</dbReference>
<sequence length="828" mass="93956">MAEAGFPVTVKQLQDSVQRLMTDLKRKNPFVDNRPGRTWIQGFLQRNSNISQRISQNLTVSRASVTQENILGWFAEVEDYLKANNLFQVLTDPSRVFNCDETAFFLNPKGNKVLARKGNKTIYQQVNSDEKECLTVLITGSANGSVVTPLVVYKYERLPPEITLNFPSHWALGKSDSGWMQSELFYEFLANFFHPWLKENNVTLPVILFVDGHVSHLSLHTSQFCDQNGIILVALYPNATHILQPMDVAVFRTLKENWKRQVHEWRINHLDNPILKKKDFAKLLKEVVDKHVTHSVLANGFRKCGLYPWDPTIPRVSGYESCSARQKNDVQNDFHERLKYIKQGFQFLNEGIGKEKLELFERSAHDWEGDPSDRSLFLLWKKTELELKSLSTTSEQTVFNDNTLEEDADTTVSRPINNLQGSVTLEQYTPKVTSIVEGSDDTVITGPMDEEEEDTTTCGPLYVSMTSATSELIASNDSITVPNSTNILTDALKDTSMVEDNEDVAIPGPSNVPSPFKKYMFCPTVDKKKPQKKQPKEKLPAIVSGELGRKYFQNKMNKKNEIERLRKERASERERKKEEKMKENERKAKKKESKPRVKKQKWHEESDSESSISIPDLSDGEGSDWNKVSSDEDDTITLEKNDFVIVEYEGSYFPGKIVEIVADVYEIVTMVKSGLSSYRWPDKEDKLTYTREQIKKKIQCPNLCTRCGSYLIPEMNIYSSFYTPKNSTNESKSIVTETAGIGNETQNSTALKPTDNTNTTNSTETTTESGDEKTTPLTEAPPTTVPTPSDPPGPPPPPSDISIFLVNDLQYDIFPVHEENGKICNVEE</sequence>
<feature type="compositionally biased region" description="Low complexity" evidence="2">
    <location>
        <begin position="752"/>
        <end position="768"/>
    </location>
</feature>
<proteinExistence type="predicted"/>
<feature type="region of interest" description="Disordered" evidence="2">
    <location>
        <begin position="550"/>
        <end position="630"/>
    </location>
</feature>
<feature type="compositionally biased region" description="Pro residues" evidence="2">
    <location>
        <begin position="783"/>
        <end position="799"/>
    </location>
</feature>
<evidence type="ECO:0000313" key="4">
    <source>
        <dbReference type="EMBL" id="KAJ4451842.1"/>
    </source>
</evidence>
<reference evidence="4 5" key="1">
    <citation type="journal article" date="2022" name="Allergy">
        <title>Genome assembly and annotation of Periplaneta americana reveal a comprehensive cockroach allergen profile.</title>
        <authorList>
            <person name="Wang L."/>
            <person name="Xiong Q."/>
            <person name="Saelim N."/>
            <person name="Wang L."/>
            <person name="Nong W."/>
            <person name="Wan A.T."/>
            <person name="Shi M."/>
            <person name="Liu X."/>
            <person name="Cao Q."/>
            <person name="Hui J.H.L."/>
            <person name="Sookrung N."/>
            <person name="Leung T.F."/>
            <person name="Tungtrongchitr A."/>
            <person name="Tsui S.K.W."/>
        </authorList>
    </citation>
    <scope>NUCLEOTIDE SEQUENCE [LARGE SCALE GENOMIC DNA]</scope>
    <source>
        <strain evidence="4">PWHHKU_190912</strain>
    </source>
</reference>
<feature type="region of interest" description="Disordered" evidence="2">
    <location>
        <begin position="739"/>
        <end position="802"/>
    </location>
</feature>
<protein>
    <recommendedName>
        <fullName evidence="3">HTH CENPB-type domain-containing protein</fullName>
    </recommendedName>
</protein>
<dbReference type="Pfam" id="PF03184">
    <property type="entry name" value="DDE_1"/>
    <property type="match status" value="1"/>
</dbReference>
<dbReference type="PANTHER" id="PTHR19303">
    <property type="entry name" value="TRANSPOSON"/>
    <property type="match status" value="1"/>
</dbReference>
<feature type="non-terminal residue" evidence="4">
    <location>
        <position position="828"/>
    </location>
</feature>
<dbReference type="InterPro" id="IPR006600">
    <property type="entry name" value="HTH_CenpB_DNA-bd_dom"/>
</dbReference>
<evidence type="ECO:0000259" key="3">
    <source>
        <dbReference type="PROSITE" id="PS51253"/>
    </source>
</evidence>
<dbReference type="PROSITE" id="PS51253">
    <property type="entry name" value="HTH_CENPB"/>
    <property type="match status" value="1"/>
</dbReference>
<dbReference type="InterPro" id="IPR036397">
    <property type="entry name" value="RNaseH_sf"/>
</dbReference>
<dbReference type="Proteomes" id="UP001148838">
    <property type="component" value="Unassembled WGS sequence"/>
</dbReference>
<dbReference type="InterPro" id="IPR050863">
    <property type="entry name" value="CenT-Element_Derived"/>
</dbReference>
<organism evidence="4 5">
    <name type="scientific">Periplaneta americana</name>
    <name type="common">American cockroach</name>
    <name type="synonym">Blatta americana</name>
    <dbReference type="NCBI Taxonomy" id="6978"/>
    <lineage>
        <taxon>Eukaryota</taxon>
        <taxon>Metazoa</taxon>
        <taxon>Ecdysozoa</taxon>
        <taxon>Arthropoda</taxon>
        <taxon>Hexapoda</taxon>
        <taxon>Insecta</taxon>
        <taxon>Pterygota</taxon>
        <taxon>Neoptera</taxon>
        <taxon>Polyneoptera</taxon>
        <taxon>Dictyoptera</taxon>
        <taxon>Blattodea</taxon>
        <taxon>Blattoidea</taxon>
        <taxon>Blattidae</taxon>
        <taxon>Blattinae</taxon>
        <taxon>Periplaneta</taxon>
    </lineage>
</organism>
<keyword evidence="5" id="KW-1185">Reference proteome</keyword>
<keyword evidence="1" id="KW-0238">DNA-binding</keyword>
<evidence type="ECO:0000256" key="2">
    <source>
        <dbReference type="SAM" id="MobiDB-lite"/>
    </source>
</evidence>
<evidence type="ECO:0000256" key="1">
    <source>
        <dbReference type="ARBA" id="ARBA00023125"/>
    </source>
</evidence>
<accession>A0ABQ8TYQ6</accession>
<name>A0ABQ8TYQ6_PERAM</name>
<gene>
    <name evidence="4" type="ORF">ANN_03320</name>
</gene>
<feature type="domain" description="HTH CENPB-type" evidence="3">
    <location>
        <begin position="1"/>
        <end position="53"/>
    </location>
</feature>